<name>X1IWA7_9ZZZZ</name>
<comment type="caution">
    <text evidence="1">The sequence shown here is derived from an EMBL/GenBank/DDBJ whole genome shotgun (WGS) entry which is preliminary data.</text>
</comment>
<dbReference type="AlphaFoldDB" id="X1IWA7"/>
<organism evidence="1">
    <name type="scientific">marine sediment metagenome</name>
    <dbReference type="NCBI Taxonomy" id="412755"/>
    <lineage>
        <taxon>unclassified sequences</taxon>
        <taxon>metagenomes</taxon>
        <taxon>ecological metagenomes</taxon>
    </lineage>
</organism>
<gene>
    <name evidence="1" type="ORF">S03H2_45358</name>
</gene>
<proteinExistence type="predicted"/>
<protein>
    <submittedName>
        <fullName evidence="1">Uncharacterized protein</fullName>
    </submittedName>
</protein>
<evidence type="ECO:0000313" key="1">
    <source>
        <dbReference type="EMBL" id="GAH70394.1"/>
    </source>
</evidence>
<accession>X1IWA7</accession>
<dbReference type="EMBL" id="BARU01028420">
    <property type="protein sequence ID" value="GAH70394.1"/>
    <property type="molecule type" value="Genomic_DNA"/>
</dbReference>
<reference evidence="1" key="1">
    <citation type="journal article" date="2014" name="Front. Microbiol.">
        <title>High frequency of phylogenetically diverse reductive dehalogenase-homologous genes in deep subseafloor sedimentary metagenomes.</title>
        <authorList>
            <person name="Kawai M."/>
            <person name="Futagami T."/>
            <person name="Toyoda A."/>
            <person name="Takaki Y."/>
            <person name="Nishi S."/>
            <person name="Hori S."/>
            <person name="Arai W."/>
            <person name="Tsubouchi T."/>
            <person name="Morono Y."/>
            <person name="Uchiyama I."/>
            <person name="Ito T."/>
            <person name="Fujiyama A."/>
            <person name="Inagaki F."/>
            <person name="Takami H."/>
        </authorList>
    </citation>
    <scope>NUCLEOTIDE SEQUENCE</scope>
    <source>
        <strain evidence="1">Expedition CK06-06</strain>
    </source>
</reference>
<sequence>MALLKMGPVVAAASGKIGGTVFSRNRYGVYARQWVLPTVSTSEDALQQKALLGGISAAFAALTDDQKLQWNEWAQSNPMTNRIGDQQILTGHAAYVRINMRVQKGGIGEIATPPVGVSPLALATITLTVDIGPGEFSFAFAPTPTPAPEALVVQACYVDSTSINFVENLFRTIGYSGGAEASPFDIEAAFVAKFGTPQVGNVVHVKVWHIDNSTGLISPPMKAHATVVDTT</sequence>